<proteinExistence type="inferred from homology"/>
<dbReference type="GO" id="GO:0090090">
    <property type="term" value="P:negative regulation of canonical Wnt signaling pathway"/>
    <property type="evidence" value="ECO:0007669"/>
    <property type="project" value="TreeGrafter"/>
</dbReference>
<gene>
    <name evidence="8" type="ORF">BOKJ2_LOCUS11386</name>
</gene>
<dbReference type="FunFam" id="1.10.510.10:FF:000624">
    <property type="entry name" value="Mitogen-activated protein kinase"/>
    <property type="match status" value="1"/>
</dbReference>
<keyword evidence="3" id="KW-0808">Transferase</keyword>
<evidence type="ECO:0000256" key="6">
    <source>
        <dbReference type="ARBA" id="ARBA00022840"/>
    </source>
</evidence>
<evidence type="ECO:0000313" key="8">
    <source>
        <dbReference type="EMBL" id="CAD5225053.1"/>
    </source>
</evidence>
<organism evidence="8 9">
    <name type="scientific">Bursaphelenchus okinawaensis</name>
    <dbReference type="NCBI Taxonomy" id="465554"/>
    <lineage>
        <taxon>Eukaryota</taxon>
        <taxon>Metazoa</taxon>
        <taxon>Ecdysozoa</taxon>
        <taxon>Nematoda</taxon>
        <taxon>Chromadorea</taxon>
        <taxon>Rhabditida</taxon>
        <taxon>Tylenchina</taxon>
        <taxon>Tylenchomorpha</taxon>
        <taxon>Aphelenchoidea</taxon>
        <taxon>Aphelenchoididae</taxon>
        <taxon>Bursaphelenchus</taxon>
    </lineage>
</organism>
<dbReference type="GO" id="GO:0030154">
    <property type="term" value="P:cell differentiation"/>
    <property type="evidence" value="ECO:0007669"/>
    <property type="project" value="TreeGrafter"/>
</dbReference>
<evidence type="ECO:0000256" key="5">
    <source>
        <dbReference type="ARBA" id="ARBA00022777"/>
    </source>
</evidence>
<dbReference type="InterPro" id="IPR000719">
    <property type="entry name" value="Prot_kinase_dom"/>
</dbReference>
<dbReference type="GO" id="GO:0004674">
    <property type="term" value="F:protein serine/threonine kinase activity"/>
    <property type="evidence" value="ECO:0007669"/>
    <property type="project" value="UniProtKB-KW"/>
</dbReference>
<dbReference type="GO" id="GO:0005829">
    <property type="term" value="C:cytosol"/>
    <property type="evidence" value="ECO:0007669"/>
    <property type="project" value="TreeGrafter"/>
</dbReference>
<dbReference type="OrthoDB" id="5792074at2759"/>
<evidence type="ECO:0000259" key="7">
    <source>
        <dbReference type="PROSITE" id="PS50011"/>
    </source>
</evidence>
<keyword evidence="5" id="KW-0418">Kinase</keyword>
<dbReference type="SMART" id="SM00220">
    <property type="entry name" value="S_TKc"/>
    <property type="match status" value="1"/>
</dbReference>
<evidence type="ECO:0000256" key="1">
    <source>
        <dbReference type="ARBA" id="ARBA00005527"/>
    </source>
</evidence>
<feature type="domain" description="Protein kinase" evidence="7">
    <location>
        <begin position="34"/>
        <end position="317"/>
    </location>
</feature>
<keyword evidence="9" id="KW-1185">Reference proteome</keyword>
<dbReference type="Gene3D" id="3.30.200.20">
    <property type="entry name" value="Phosphorylase Kinase, domain 1"/>
    <property type="match status" value="1"/>
</dbReference>
<evidence type="ECO:0000256" key="4">
    <source>
        <dbReference type="ARBA" id="ARBA00022741"/>
    </source>
</evidence>
<evidence type="ECO:0000256" key="3">
    <source>
        <dbReference type="ARBA" id="ARBA00022679"/>
    </source>
</evidence>
<reference evidence="8" key="1">
    <citation type="submission" date="2020-09" db="EMBL/GenBank/DDBJ databases">
        <authorList>
            <person name="Kikuchi T."/>
        </authorList>
    </citation>
    <scope>NUCLEOTIDE SEQUENCE</scope>
    <source>
        <strain evidence="8">SH1</strain>
    </source>
</reference>
<dbReference type="SUPFAM" id="SSF56112">
    <property type="entry name" value="Protein kinase-like (PK-like)"/>
    <property type="match status" value="1"/>
</dbReference>
<dbReference type="Proteomes" id="UP000783686">
    <property type="component" value="Unassembled WGS sequence"/>
</dbReference>
<dbReference type="Pfam" id="PF00069">
    <property type="entry name" value="Pkinase"/>
    <property type="match status" value="1"/>
</dbReference>
<dbReference type="GO" id="GO:0030424">
    <property type="term" value="C:axon"/>
    <property type="evidence" value="ECO:0007669"/>
    <property type="project" value="TreeGrafter"/>
</dbReference>
<keyword evidence="4" id="KW-0547">Nucleotide-binding</keyword>
<dbReference type="GO" id="GO:0070507">
    <property type="term" value="P:regulation of microtubule cytoskeleton organization"/>
    <property type="evidence" value="ECO:0007669"/>
    <property type="project" value="TreeGrafter"/>
</dbReference>
<dbReference type="AlphaFoldDB" id="A0A811L9P1"/>
<dbReference type="PROSITE" id="PS50011">
    <property type="entry name" value="PROTEIN_KINASE_DOM"/>
    <property type="match status" value="1"/>
</dbReference>
<sequence>MNGALGKGVVERVNGIKRQNVSDSESSTEVEVVIGKEHLHANGVFSNVYRAVLYSPVKQNIAIKKVWPNKAAPDAAQREIELLSKMKHENVISLLYKFKIGGGNDVCQCLVLDYLPVDLAKLRLSLPGRKFDRLDAKLYSFQMFAGVDHINSKGVTHCDLKPANLIVDPKLGILKIADFGSALITHKNQKLESYQVTRYYRAPELVFGTTNFDVYVDRWSCGCILAELIMGKPLLAGKDRIDQGRVIIELLGYPDSEALKAMKVSRPRLSRKSARGVKMMTAGYDMPPEVEDILQKILVYSPNRRMLPSQVISHSYYNELRTIPPPIRENGREIPPLNYWIIEDKTQSDRA</sequence>
<dbReference type="Proteomes" id="UP000614601">
    <property type="component" value="Unassembled WGS sequence"/>
</dbReference>
<evidence type="ECO:0000256" key="2">
    <source>
        <dbReference type="ARBA" id="ARBA00022527"/>
    </source>
</evidence>
<dbReference type="InterPro" id="IPR008271">
    <property type="entry name" value="Ser/Thr_kinase_AS"/>
</dbReference>
<dbReference type="PROSITE" id="PS00108">
    <property type="entry name" value="PROTEIN_KINASE_ST"/>
    <property type="match status" value="1"/>
</dbReference>
<dbReference type="PANTHER" id="PTHR24057">
    <property type="entry name" value="GLYCOGEN SYNTHASE KINASE-3 ALPHA"/>
    <property type="match status" value="1"/>
</dbReference>
<dbReference type="InterPro" id="IPR050591">
    <property type="entry name" value="GSK-3"/>
</dbReference>
<accession>A0A811L9P1</accession>
<dbReference type="GO" id="GO:0032436">
    <property type="term" value="P:positive regulation of proteasomal ubiquitin-dependent protein catabolic process"/>
    <property type="evidence" value="ECO:0007669"/>
    <property type="project" value="TreeGrafter"/>
</dbReference>
<dbReference type="Gene3D" id="1.10.510.10">
    <property type="entry name" value="Transferase(Phosphotransferase) domain 1"/>
    <property type="match status" value="1"/>
</dbReference>
<protein>
    <recommendedName>
        <fullName evidence="7">Protein kinase domain-containing protein</fullName>
    </recommendedName>
</protein>
<name>A0A811L9P1_9BILA</name>
<comment type="similarity">
    <text evidence="1">Belongs to the protein kinase superfamily. CMGC Ser/Thr protein kinase family. GSK-3 subfamily.</text>
</comment>
<dbReference type="PANTHER" id="PTHR24057:SF18">
    <property type="entry name" value="SERINE_THREONINE-PROTEIN KINASE R03D7.5-RELATED"/>
    <property type="match status" value="1"/>
</dbReference>
<keyword evidence="6" id="KW-0067">ATP-binding</keyword>
<dbReference type="GO" id="GO:0005634">
    <property type="term" value="C:nucleus"/>
    <property type="evidence" value="ECO:0007669"/>
    <property type="project" value="TreeGrafter"/>
</dbReference>
<dbReference type="GO" id="GO:0005524">
    <property type="term" value="F:ATP binding"/>
    <property type="evidence" value="ECO:0007669"/>
    <property type="project" value="UniProtKB-KW"/>
</dbReference>
<keyword evidence="2" id="KW-0723">Serine/threonine-protein kinase</keyword>
<dbReference type="InterPro" id="IPR011009">
    <property type="entry name" value="Kinase-like_dom_sf"/>
</dbReference>
<dbReference type="EMBL" id="CAJFCW020000005">
    <property type="protein sequence ID" value="CAG9120416.1"/>
    <property type="molecule type" value="Genomic_DNA"/>
</dbReference>
<evidence type="ECO:0000313" key="9">
    <source>
        <dbReference type="Proteomes" id="UP000614601"/>
    </source>
</evidence>
<comment type="caution">
    <text evidence="8">The sequence shown here is derived from an EMBL/GenBank/DDBJ whole genome shotgun (WGS) entry which is preliminary data.</text>
</comment>
<dbReference type="GO" id="GO:0007165">
    <property type="term" value="P:signal transduction"/>
    <property type="evidence" value="ECO:0007669"/>
    <property type="project" value="TreeGrafter"/>
</dbReference>
<dbReference type="EMBL" id="CAJFDH010000005">
    <property type="protein sequence ID" value="CAD5225053.1"/>
    <property type="molecule type" value="Genomic_DNA"/>
</dbReference>